<comment type="caution">
    <text evidence="2">The sequence shown here is derived from an EMBL/GenBank/DDBJ whole genome shotgun (WGS) entry which is preliminary data.</text>
</comment>
<keyword evidence="1" id="KW-1133">Transmembrane helix</keyword>
<keyword evidence="3" id="KW-1185">Reference proteome</keyword>
<proteinExistence type="predicted"/>
<evidence type="ECO:0000313" key="2">
    <source>
        <dbReference type="EMBL" id="KAJ3591813.1"/>
    </source>
</evidence>
<gene>
    <name evidence="2" type="ORF">NHX12_006945</name>
</gene>
<sequence length="81" mass="9220">MTPLPARWKESPPWKAQARSKTKSIQIHVTWRPSETPETRGEAGAPGRSGYRTANNRRGLLLGFFLFMKAFLCALEIDLYL</sequence>
<keyword evidence="1" id="KW-0812">Transmembrane</keyword>
<feature type="transmembrane region" description="Helical" evidence="1">
    <location>
        <begin position="59"/>
        <end position="77"/>
    </location>
</feature>
<accession>A0A9Q0DQN0</accession>
<dbReference type="AlphaFoldDB" id="A0A9Q0DQN0"/>
<organism evidence="2 3">
    <name type="scientific">Muraenolepis orangiensis</name>
    <name type="common">Patagonian moray cod</name>
    <dbReference type="NCBI Taxonomy" id="630683"/>
    <lineage>
        <taxon>Eukaryota</taxon>
        <taxon>Metazoa</taxon>
        <taxon>Chordata</taxon>
        <taxon>Craniata</taxon>
        <taxon>Vertebrata</taxon>
        <taxon>Euteleostomi</taxon>
        <taxon>Actinopterygii</taxon>
        <taxon>Neopterygii</taxon>
        <taxon>Teleostei</taxon>
        <taxon>Neoteleostei</taxon>
        <taxon>Acanthomorphata</taxon>
        <taxon>Zeiogadaria</taxon>
        <taxon>Gadariae</taxon>
        <taxon>Gadiformes</taxon>
        <taxon>Muraenolepidoidei</taxon>
        <taxon>Muraenolepididae</taxon>
        <taxon>Muraenolepis</taxon>
    </lineage>
</organism>
<evidence type="ECO:0000313" key="3">
    <source>
        <dbReference type="Proteomes" id="UP001148018"/>
    </source>
</evidence>
<protein>
    <submittedName>
        <fullName evidence="2">Uncharacterized protein</fullName>
    </submittedName>
</protein>
<name>A0A9Q0DQN0_9TELE</name>
<keyword evidence="1" id="KW-0472">Membrane</keyword>
<reference evidence="2" key="1">
    <citation type="submission" date="2022-07" db="EMBL/GenBank/DDBJ databases">
        <title>Chromosome-level genome of Muraenolepis orangiensis.</title>
        <authorList>
            <person name="Kim J."/>
        </authorList>
    </citation>
    <scope>NUCLEOTIDE SEQUENCE</scope>
    <source>
        <strain evidence="2">KU_S4_2022</strain>
        <tissue evidence="2">Muscle</tissue>
    </source>
</reference>
<dbReference type="Proteomes" id="UP001148018">
    <property type="component" value="Unassembled WGS sequence"/>
</dbReference>
<dbReference type="EMBL" id="JANIIK010000113">
    <property type="protein sequence ID" value="KAJ3591813.1"/>
    <property type="molecule type" value="Genomic_DNA"/>
</dbReference>
<evidence type="ECO:0000256" key="1">
    <source>
        <dbReference type="SAM" id="Phobius"/>
    </source>
</evidence>